<protein>
    <submittedName>
        <fullName evidence="3">DUF4148 domain-containing protein</fullName>
    </submittedName>
</protein>
<dbReference type="EMBL" id="CP026113">
    <property type="protein sequence ID" value="AUT65715.1"/>
    <property type="molecule type" value="Genomic_DNA"/>
</dbReference>
<dbReference type="InterPro" id="IPR025421">
    <property type="entry name" value="DUF4148"/>
</dbReference>
<dbReference type="OrthoDB" id="9113775at2"/>
<evidence type="ECO:0000313" key="3">
    <source>
        <dbReference type="EMBL" id="AUT65715.1"/>
    </source>
</evidence>
<feature type="region of interest" description="Disordered" evidence="1">
    <location>
        <begin position="69"/>
        <end position="107"/>
    </location>
</feature>
<evidence type="ECO:0000256" key="2">
    <source>
        <dbReference type="SAM" id="SignalP"/>
    </source>
</evidence>
<name>A0A2I8F1G3_9BURK</name>
<dbReference type="AlphaFoldDB" id="A0A2I8F1G3"/>
<feature type="chain" id="PRO_5014442915" evidence="2">
    <location>
        <begin position="22"/>
        <end position="107"/>
    </location>
</feature>
<dbReference type="Proteomes" id="UP000243502">
    <property type="component" value="Chromosome 3"/>
</dbReference>
<accession>A0A2I8F1G3</accession>
<gene>
    <name evidence="3" type="ORF">C2L65_40155</name>
</gene>
<proteinExistence type="predicted"/>
<feature type="signal peptide" evidence="2">
    <location>
        <begin position="1"/>
        <end position="21"/>
    </location>
</feature>
<reference evidence="3 4" key="1">
    <citation type="submission" date="2018-01" db="EMBL/GenBank/DDBJ databases">
        <title>Species boundaries and ecological features among Paraburkholderia terrae DSMZ17804T, P. hospita DSMZ17164T and P. caribensis DSMZ13236T.</title>
        <authorList>
            <person name="Pratama A.A."/>
        </authorList>
    </citation>
    <scope>NUCLEOTIDE SEQUENCE [LARGE SCALE GENOMIC DNA]</scope>
    <source>
        <strain evidence="3 4">DSM 17804</strain>
    </source>
</reference>
<keyword evidence="2" id="KW-0732">Signal</keyword>
<sequence>MKRFLIPAMIAGAIVSSSVFAEPATHGKTREEVRAELVQAREAGAFDAPDATYPTAQLRAAAALQNANTNAGNAGTSSVGGAVTGRSESGRRTVTAPEARDSIYFGQ</sequence>
<evidence type="ECO:0000256" key="1">
    <source>
        <dbReference type="SAM" id="MobiDB-lite"/>
    </source>
</evidence>
<dbReference type="RefSeq" id="WP_042305340.1">
    <property type="nucleotide sequence ID" value="NZ_AP025258.1"/>
</dbReference>
<dbReference type="KEGG" id="pter:C2L65_40155"/>
<evidence type="ECO:0000313" key="4">
    <source>
        <dbReference type="Proteomes" id="UP000243502"/>
    </source>
</evidence>
<organism evidence="3 4">
    <name type="scientific">Paraburkholderia terrae</name>
    <dbReference type="NCBI Taxonomy" id="311230"/>
    <lineage>
        <taxon>Bacteria</taxon>
        <taxon>Pseudomonadati</taxon>
        <taxon>Pseudomonadota</taxon>
        <taxon>Betaproteobacteria</taxon>
        <taxon>Burkholderiales</taxon>
        <taxon>Burkholderiaceae</taxon>
        <taxon>Paraburkholderia</taxon>
    </lineage>
</organism>
<dbReference type="Pfam" id="PF13663">
    <property type="entry name" value="DUF4148"/>
    <property type="match status" value="1"/>
</dbReference>